<dbReference type="Pfam" id="PF01557">
    <property type="entry name" value="FAA_hydrolase"/>
    <property type="match status" value="1"/>
</dbReference>
<protein>
    <submittedName>
        <fullName evidence="4">4-hydroxyphenylacetate isomerase</fullName>
    </submittedName>
</protein>
<proteinExistence type="inferred from homology"/>
<name>A0A429X4W8_SIMTE</name>
<evidence type="ECO:0000313" key="5">
    <source>
        <dbReference type="Proteomes" id="UP000287296"/>
    </source>
</evidence>
<keyword evidence="4" id="KW-0413">Isomerase</keyword>
<dbReference type="GO" id="GO:0044281">
    <property type="term" value="P:small molecule metabolic process"/>
    <property type="evidence" value="ECO:0007669"/>
    <property type="project" value="UniProtKB-ARBA"/>
</dbReference>
<dbReference type="Proteomes" id="UP000287296">
    <property type="component" value="Unassembled WGS sequence"/>
</dbReference>
<dbReference type="Gene3D" id="3.90.850.10">
    <property type="entry name" value="Fumarylacetoacetase-like, C-terminal domain"/>
    <property type="match status" value="1"/>
</dbReference>
<dbReference type="PANTHER" id="PTHR42796:SF4">
    <property type="entry name" value="FUMARYLACETOACETATE HYDROLASE DOMAIN-CONTAINING PROTEIN 2A"/>
    <property type="match status" value="1"/>
</dbReference>
<dbReference type="InterPro" id="IPR011234">
    <property type="entry name" value="Fumarylacetoacetase-like_C"/>
</dbReference>
<dbReference type="GO" id="GO:0018800">
    <property type="term" value="F:5-oxopent-3-ene-1,2,5-tricarboxylate decarboxylase activity"/>
    <property type="evidence" value="ECO:0007669"/>
    <property type="project" value="InterPro"/>
</dbReference>
<accession>A0A429X4W8</accession>
<comment type="similarity">
    <text evidence="1">Belongs to the FAH family.</text>
</comment>
<comment type="caution">
    <text evidence="4">The sequence shown here is derived from an EMBL/GenBank/DDBJ whole genome shotgun (WGS) entry which is preliminary data.</text>
</comment>
<sequence>MSLVKASLQGLGVWDEIQVNPLEATVELHGQKQSVSHVSWNPPVTGTIYGVLLNYQGEYNELKGQFNEAPYKQPPKAPILYIKPANTLSGCNQPIPLPKREEELVVGAALAVVIGKTATRINADDAYEYIEGYTIANDVSIPHESYYRPAIKQKARDGFCPVGPWIVSQDDVTDPGQLETRVYINGELKQQNNTKNLIRSIPTLLKDVTEFMTLRKGDVLLVGVPDQPPRVKDGDEIRIEIDGIGVLVNRVVSEEKLAEGGYAS</sequence>
<dbReference type="RefSeq" id="WP_120117336.1">
    <property type="nucleotide sequence ID" value="NZ_BORI01000034.1"/>
</dbReference>
<dbReference type="GO" id="GO:0008704">
    <property type="term" value="F:5-carboxymethyl-2-hydroxymuconate delta-isomerase activity"/>
    <property type="evidence" value="ECO:0007669"/>
    <property type="project" value="InterPro"/>
</dbReference>
<dbReference type="OrthoDB" id="9805307at2"/>
<dbReference type="GO" id="GO:0046872">
    <property type="term" value="F:metal ion binding"/>
    <property type="evidence" value="ECO:0007669"/>
    <property type="project" value="UniProtKB-KW"/>
</dbReference>
<evidence type="ECO:0000259" key="3">
    <source>
        <dbReference type="Pfam" id="PF01557"/>
    </source>
</evidence>
<dbReference type="PANTHER" id="PTHR42796">
    <property type="entry name" value="FUMARYLACETOACETATE HYDROLASE DOMAIN-CONTAINING PROTEIN 2A-RELATED"/>
    <property type="match status" value="1"/>
</dbReference>
<dbReference type="NCBIfam" id="TIGR02305">
    <property type="entry name" value="HpaG-N-term"/>
    <property type="match status" value="1"/>
</dbReference>
<evidence type="ECO:0000256" key="2">
    <source>
        <dbReference type="ARBA" id="ARBA00022723"/>
    </source>
</evidence>
<organism evidence="4 5">
    <name type="scientific">Siminovitchia terrae</name>
    <name type="common">Bacillus terrae</name>
    <dbReference type="NCBI Taxonomy" id="1914933"/>
    <lineage>
        <taxon>Bacteria</taxon>
        <taxon>Bacillati</taxon>
        <taxon>Bacillota</taxon>
        <taxon>Bacilli</taxon>
        <taxon>Bacillales</taxon>
        <taxon>Bacillaceae</taxon>
        <taxon>Siminovitchia</taxon>
    </lineage>
</organism>
<gene>
    <name evidence="4" type="ORF">D5F11_017380</name>
</gene>
<dbReference type="EMBL" id="QYTW02000020">
    <property type="protein sequence ID" value="RST58424.1"/>
    <property type="molecule type" value="Genomic_DNA"/>
</dbReference>
<evidence type="ECO:0000256" key="1">
    <source>
        <dbReference type="ARBA" id="ARBA00010211"/>
    </source>
</evidence>
<dbReference type="InterPro" id="IPR012686">
    <property type="entry name" value="HPA_isomer/decarb_N"/>
</dbReference>
<dbReference type="InterPro" id="IPR051121">
    <property type="entry name" value="FAH"/>
</dbReference>
<dbReference type="InterPro" id="IPR036663">
    <property type="entry name" value="Fumarylacetoacetase_C_sf"/>
</dbReference>
<keyword evidence="2" id="KW-0479">Metal-binding</keyword>
<dbReference type="SUPFAM" id="SSF56529">
    <property type="entry name" value="FAH"/>
    <property type="match status" value="1"/>
</dbReference>
<feature type="domain" description="Fumarylacetoacetase-like C-terminal" evidence="3">
    <location>
        <begin position="47"/>
        <end position="252"/>
    </location>
</feature>
<reference evidence="4 5" key="1">
    <citation type="submission" date="2018-12" db="EMBL/GenBank/DDBJ databases">
        <authorList>
            <person name="Sun L."/>
            <person name="Chen Z."/>
        </authorList>
    </citation>
    <scope>NUCLEOTIDE SEQUENCE [LARGE SCALE GENOMIC DNA]</scope>
    <source>
        <strain evidence="4 5">LMG 29736</strain>
    </source>
</reference>
<dbReference type="AlphaFoldDB" id="A0A429X4W8"/>
<evidence type="ECO:0000313" key="4">
    <source>
        <dbReference type="EMBL" id="RST58424.1"/>
    </source>
</evidence>